<keyword evidence="2" id="KW-0808">Transferase</keyword>
<dbReference type="InterPro" id="IPR026046">
    <property type="entry name" value="UBIAD1"/>
</dbReference>
<dbReference type="AlphaFoldDB" id="A0A098BZF0"/>
<evidence type="ECO:0008006" key="9">
    <source>
        <dbReference type="Google" id="ProtNLM"/>
    </source>
</evidence>
<reference evidence="7 8" key="1">
    <citation type="submission" date="2014-08" db="EMBL/GenBank/DDBJ databases">
        <authorList>
            <person name="Wibberg D."/>
        </authorList>
    </citation>
    <scope>NUCLEOTIDE SEQUENCE [LARGE SCALE GENOMIC DNA]</scope>
    <source>
        <strain evidence="8">ING2-E5B</strain>
    </source>
</reference>
<dbReference type="PATRIC" id="fig|1562970.3.peg.1301"/>
<evidence type="ECO:0000256" key="4">
    <source>
        <dbReference type="ARBA" id="ARBA00022989"/>
    </source>
</evidence>
<feature type="transmembrane region" description="Helical" evidence="6">
    <location>
        <begin position="103"/>
        <end position="123"/>
    </location>
</feature>
<proteinExistence type="predicted"/>
<sequence>MDSKGKLKNLIIATQSWTLTASGSSALIAISYVFYLYKIGAVAEFNWLLGLIALFVAIILQIFVNLINGKKDSKYFIGELLVYVAYGLLIPLGVSFVMTSEIILRMLIVSIPVGLLIVAVVYANNTRDIKKDKDANIKTEAVRLGLEGAQVTYQTLLFAAYLLIAILVSVELLHPITFLTLLSFPLANRNIKKMKMAQHNDNSHIQQLDRQTAKLLILFVVFNSAANFIAPFI</sequence>
<dbReference type="EMBL" id="LN515532">
    <property type="protein sequence ID" value="CEA16065.1"/>
    <property type="molecule type" value="Genomic_DNA"/>
</dbReference>
<dbReference type="Proteomes" id="UP000032417">
    <property type="component" value="Chromosome 1"/>
</dbReference>
<evidence type="ECO:0000256" key="6">
    <source>
        <dbReference type="SAM" id="Phobius"/>
    </source>
</evidence>
<dbReference type="GO" id="GO:0009234">
    <property type="term" value="P:menaquinone biosynthetic process"/>
    <property type="evidence" value="ECO:0007669"/>
    <property type="project" value="TreeGrafter"/>
</dbReference>
<dbReference type="KEGG" id="pbt:ING2E5B_1315"/>
<organism evidence="7 8">
    <name type="scientific">Fermentimonas caenicola</name>
    <dbReference type="NCBI Taxonomy" id="1562970"/>
    <lineage>
        <taxon>Bacteria</taxon>
        <taxon>Pseudomonadati</taxon>
        <taxon>Bacteroidota</taxon>
        <taxon>Bacteroidia</taxon>
        <taxon>Bacteroidales</taxon>
        <taxon>Dysgonomonadaceae</taxon>
        <taxon>Fermentimonas</taxon>
    </lineage>
</organism>
<feature type="transmembrane region" description="Helical" evidence="6">
    <location>
        <begin position="12"/>
        <end position="35"/>
    </location>
</feature>
<feature type="transmembrane region" description="Helical" evidence="6">
    <location>
        <begin position="212"/>
        <end position="230"/>
    </location>
</feature>
<evidence type="ECO:0000256" key="1">
    <source>
        <dbReference type="ARBA" id="ARBA00004141"/>
    </source>
</evidence>
<name>A0A098BZF0_9BACT</name>
<dbReference type="PANTHER" id="PTHR13929:SF0">
    <property type="entry name" value="UBIA PRENYLTRANSFERASE DOMAIN-CONTAINING PROTEIN 1"/>
    <property type="match status" value="1"/>
</dbReference>
<dbReference type="InterPro" id="IPR000537">
    <property type="entry name" value="UbiA_prenyltransferase"/>
</dbReference>
<evidence type="ECO:0000313" key="8">
    <source>
        <dbReference type="Proteomes" id="UP000032417"/>
    </source>
</evidence>
<dbReference type="GO" id="GO:0042371">
    <property type="term" value="P:vitamin K biosynthetic process"/>
    <property type="evidence" value="ECO:0007669"/>
    <property type="project" value="TreeGrafter"/>
</dbReference>
<feature type="transmembrane region" description="Helical" evidence="6">
    <location>
        <begin position="172"/>
        <end position="191"/>
    </location>
</feature>
<dbReference type="OrthoDB" id="9767568at2"/>
<gene>
    <name evidence="7" type="ORF">ING2E5B_1315</name>
</gene>
<evidence type="ECO:0000256" key="2">
    <source>
        <dbReference type="ARBA" id="ARBA00022679"/>
    </source>
</evidence>
<comment type="subcellular location">
    <subcellularLocation>
        <location evidence="1">Membrane</location>
        <topology evidence="1">Multi-pass membrane protein</topology>
    </subcellularLocation>
</comment>
<protein>
    <recommendedName>
        <fullName evidence="9">UbiA prenyltransferase</fullName>
    </recommendedName>
</protein>
<keyword evidence="5 6" id="KW-0472">Membrane</keyword>
<keyword evidence="3 6" id="KW-0812">Transmembrane</keyword>
<feature type="transmembrane region" description="Helical" evidence="6">
    <location>
        <begin position="47"/>
        <end position="68"/>
    </location>
</feature>
<feature type="transmembrane region" description="Helical" evidence="6">
    <location>
        <begin position="144"/>
        <end position="166"/>
    </location>
</feature>
<accession>A0A098BZF0</accession>
<dbReference type="PANTHER" id="PTHR13929">
    <property type="entry name" value="1,4-DIHYDROXY-2-NAPHTHOATE OCTAPRENYLTRANSFERASE"/>
    <property type="match status" value="1"/>
</dbReference>
<feature type="transmembrane region" description="Helical" evidence="6">
    <location>
        <begin position="80"/>
        <end position="97"/>
    </location>
</feature>
<dbReference type="HOGENOM" id="CLU_043611_0_2_10"/>
<dbReference type="GO" id="GO:0016020">
    <property type="term" value="C:membrane"/>
    <property type="evidence" value="ECO:0007669"/>
    <property type="project" value="UniProtKB-SubCell"/>
</dbReference>
<dbReference type="Pfam" id="PF01040">
    <property type="entry name" value="UbiA"/>
    <property type="match status" value="1"/>
</dbReference>
<keyword evidence="8" id="KW-1185">Reference proteome</keyword>
<dbReference type="GO" id="GO:0004659">
    <property type="term" value="F:prenyltransferase activity"/>
    <property type="evidence" value="ECO:0007669"/>
    <property type="project" value="InterPro"/>
</dbReference>
<dbReference type="STRING" id="1562970.ING2E5B_1315"/>
<keyword evidence="4 6" id="KW-1133">Transmembrane helix</keyword>
<evidence type="ECO:0000256" key="5">
    <source>
        <dbReference type="ARBA" id="ARBA00023136"/>
    </source>
</evidence>
<dbReference type="CDD" id="cd13962">
    <property type="entry name" value="PT_UbiA_UBIAD1"/>
    <property type="match status" value="1"/>
</dbReference>
<evidence type="ECO:0000256" key="3">
    <source>
        <dbReference type="ARBA" id="ARBA00022692"/>
    </source>
</evidence>
<evidence type="ECO:0000313" key="7">
    <source>
        <dbReference type="EMBL" id="CEA16065.1"/>
    </source>
</evidence>